<evidence type="ECO:0000256" key="5">
    <source>
        <dbReference type="SAM" id="Phobius"/>
    </source>
</evidence>
<dbReference type="EMBL" id="FXBL01000004">
    <property type="protein sequence ID" value="SMH48874.1"/>
    <property type="molecule type" value="Genomic_DNA"/>
</dbReference>
<name>A0A1X7PDQ5_9HYPH</name>
<comment type="subcellular location">
    <subcellularLocation>
        <location evidence="1">Endomembrane system</location>
        <topology evidence="1">Multi-pass membrane protein</topology>
    </subcellularLocation>
</comment>
<proteinExistence type="predicted"/>
<keyword evidence="7" id="KW-1185">Reference proteome</keyword>
<keyword evidence="3 5" id="KW-1133">Transmembrane helix</keyword>
<sequence>MIPDIIATQGNWLFRWRSYILLAFIPLGAWAISTQEPIEANYGEMADRAWELSCIALAFLGLAVRVLTIGHTPSGTSGRNTREQIAETLNTTGMYSITRNPLYLGNAITYVAIALFTQSLAFTLIMALFLVIYLERIIATEEKFLAAKFGTEYRAWTDRVPVFFPKFSLWTAPNLPFSFRNVLRREYSGFFAIIVAVVAINYAHEAFGEGEIRIGISWAAFLFVGTAVYLALRSLKKHTDILKVEGR</sequence>
<dbReference type="Proteomes" id="UP000193083">
    <property type="component" value="Unassembled WGS sequence"/>
</dbReference>
<dbReference type="RefSeq" id="WP_085465577.1">
    <property type="nucleotide sequence ID" value="NZ_FXBL01000004.1"/>
</dbReference>
<dbReference type="Pfam" id="PF04191">
    <property type="entry name" value="PEMT"/>
    <property type="match status" value="1"/>
</dbReference>
<feature type="transmembrane region" description="Helical" evidence="5">
    <location>
        <begin position="187"/>
        <end position="203"/>
    </location>
</feature>
<evidence type="ECO:0000313" key="7">
    <source>
        <dbReference type="Proteomes" id="UP000193083"/>
    </source>
</evidence>
<evidence type="ECO:0000256" key="2">
    <source>
        <dbReference type="ARBA" id="ARBA00022692"/>
    </source>
</evidence>
<dbReference type="AlphaFoldDB" id="A0A1X7PDQ5"/>
<protein>
    <submittedName>
        <fullName evidence="6">Protein-S-isoprenylcysteine O-methyltransferase Ste14</fullName>
    </submittedName>
</protein>
<feature type="transmembrane region" description="Helical" evidence="5">
    <location>
        <begin position="215"/>
        <end position="232"/>
    </location>
</feature>
<keyword evidence="2 5" id="KW-0812">Transmembrane</keyword>
<evidence type="ECO:0000256" key="1">
    <source>
        <dbReference type="ARBA" id="ARBA00004127"/>
    </source>
</evidence>
<keyword evidence="4 5" id="KW-0472">Membrane</keyword>
<dbReference type="PANTHER" id="PTHR12714:SF9">
    <property type="entry name" value="PROTEIN-S-ISOPRENYLCYSTEINE O-METHYLTRANSFERASE"/>
    <property type="match status" value="1"/>
</dbReference>
<dbReference type="PANTHER" id="PTHR12714">
    <property type="entry name" value="PROTEIN-S ISOPRENYLCYSTEINE O-METHYLTRANSFERASE"/>
    <property type="match status" value="1"/>
</dbReference>
<dbReference type="GO" id="GO:0012505">
    <property type="term" value="C:endomembrane system"/>
    <property type="evidence" value="ECO:0007669"/>
    <property type="project" value="UniProtKB-SubCell"/>
</dbReference>
<feature type="transmembrane region" description="Helical" evidence="5">
    <location>
        <begin position="12"/>
        <end position="32"/>
    </location>
</feature>
<reference evidence="7" key="1">
    <citation type="submission" date="2017-04" db="EMBL/GenBank/DDBJ databases">
        <authorList>
            <person name="Varghese N."/>
            <person name="Submissions S."/>
        </authorList>
    </citation>
    <scope>NUCLEOTIDE SEQUENCE [LARGE SCALE GENOMIC DNA]</scope>
    <source>
        <strain evidence="7">B5P</strain>
    </source>
</reference>
<dbReference type="GO" id="GO:0032259">
    <property type="term" value="P:methylation"/>
    <property type="evidence" value="ECO:0007669"/>
    <property type="project" value="UniProtKB-KW"/>
</dbReference>
<feature type="transmembrane region" description="Helical" evidence="5">
    <location>
        <begin position="107"/>
        <end position="134"/>
    </location>
</feature>
<evidence type="ECO:0000256" key="4">
    <source>
        <dbReference type="ARBA" id="ARBA00023136"/>
    </source>
</evidence>
<dbReference type="InterPro" id="IPR007318">
    <property type="entry name" value="Phopholipid_MeTrfase"/>
</dbReference>
<organism evidence="6 7">
    <name type="scientific">Mesorhizobium australicum</name>
    <dbReference type="NCBI Taxonomy" id="536018"/>
    <lineage>
        <taxon>Bacteria</taxon>
        <taxon>Pseudomonadati</taxon>
        <taxon>Pseudomonadota</taxon>
        <taxon>Alphaproteobacteria</taxon>
        <taxon>Hyphomicrobiales</taxon>
        <taxon>Phyllobacteriaceae</taxon>
        <taxon>Mesorhizobium</taxon>
    </lineage>
</organism>
<keyword evidence="6" id="KW-0489">Methyltransferase</keyword>
<evidence type="ECO:0000256" key="3">
    <source>
        <dbReference type="ARBA" id="ARBA00022989"/>
    </source>
</evidence>
<keyword evidence="6" id="KW-0808">Transferase</keyword>
<accession>A0A1X7PDQ5</accession>
<dbReference type="OrthoDB" id="9811969at2"/>
<gene>
    <name evidence="6" type="ORF">SAMN02982922_3802</name>
</gene>
<evidence type="ECO:0000313" key="6">
    <source>
        <dbReference type="EMBL" id="SMH48874.1"/>
    </source>
</evidence>
<dbReference type="Gene3D" id="1.20.120.1630">
    <property type="match status" value="1"/>
</dbReference>
<dbReference type="GO" id="GO:0008168">
    <property type="term" value="F:methyltransferase activity"/>
    <property type="evidence" value="ECO:0007669"/>
    <property type="project" value="UniProtKB-KW"/>
</dbReference>